<feature type="region of interest" description="Disordered" evidence="1">
    <location>
        <begin position="296"/>
        <end position="332"/>
    </location>
</feature>
<evidence type="ECO:0000313" key="2">
    <source>
        <dbReference type="EMBL" id="KAF2122598.1"/>
    </source>
</evidence>
<evidence type="ECO:0000256" key="1">
    <source>
        <dbReference type="SAM" id="MobiDB-lite"/>
    </source>
</evidence>
<dbReference type="Proteomes" id="UP000799770">
    <property type="component" value="Unassembled WGS sequence"/>
</dbReference>
<feature type="compositionally biased region" description="Pro residues" evidence="1">
    <location>
        <begin position="299"/>
        <end position="315"/>
    </location>
</feature>
<gene>
    <name evidence="2" type="ORF">BDV96DRAFT_2619</name>
</gene>
<dbReference type="EMBL" id="ML977310">
    <property type="protein sequence ID" value="KAF2122598.1"/>
    <property type="molecule type" value="Genomic_DNA"/>
</dbReference>
<proteinExistence type="predicted"/>
<sequence length="443" mass="48831">MARAHRCIRSRLELSCARFYCTMLLHACLLRLGPLRYLCFYRSTYTSCSVLDTPHAALGLLILMIWQKAIIIDFRWSSVYKAILRTIYQRTGQGSGYGTLTATSVCRNPITPWIILPFDPQGSTLAHELAASALVASMLRTLKLCLSFKSTLKSLNTPFKSYCIESALDYLAQTAAICLLTFTCSETLMTNAIALTAVREHSLLSFLVLRPRAFLYIPLPLRIMIRFVSFTSFPIKDASAHTAVLLIQNFHCVLSNIKDAAAHTAAQLLILNAFDSEGRQSEAGFRRLVTVVAGTYQAPNPPPEPRPLQPLPTPTHKPRQPLTDPSDHCPSRSSPLAVGLIYNLIDKVAALNTLPKPKPRLLSTSGHTSTRRIKLPGSPPDPRPLQPVPTPIHKPGAYAIWPEHRPTLRPLQPTSAPICTRGIGISSNLVLVALPGLQLTKPR</sequence>
<accession>A0A6A5ZW45</accession>
<dbReference type="AlphaFoldDB" id="A0A6A5ZW45"/>
<evidence type="ECO:0000313" key="3">
    <source>
        <dbReference type="Proteomes" id="UP000799770"/>
    </source>
</evidence>
<protein>
    <submittedName>
        <fullName evidence="2">Uncharacterized protein</fullName>
    </submittedName>
</protein>
<name>A0A6A5ZW45_9PLEO</name>
<reference evidence="2" key="1">
    <citation type="journal article" date="2020" name="Stud. Mycol.">
        <title>101 Dothideomycetes genomes: a test case for predicting lifestyles and emergence of pathogens.</title>
        <authorList>
            <person name="Haridas S."/>
            <person name="Albert R."/>
            <person name="Binder M."/>
            <person name="Bloem J."/>
            <person name="Labutti K."/>
            <person name="Salamov A."/>
            <person name="Andreopoulos B."/>
            <person name="Baker S."/>
            <person name="Barry K."/>
            <person name="Bills G."/>
            <person name="Bluhm B."/>
            <person name="Cannon C."/>
            <person name="Castanera R."/>
            <person name="Culley D."/>
            <person name="Daum C."/>
            <person name="Ezra D."/>
            <person name="Gonzalez J."/>
            <person name="Henrissat B."/>
            <person name="Kuo A."/>
            <person name="Liang C."/>
            <person name="Lipzen A."/>
            <person name="Lutzoni F."/>
            <person name="Magnuson J."/>
            <person name="Mondo S."/>
            <person name="Nolan M."/>
            <person name="Ohm R."/>
            <person name="Pangilinan J."/>
            <person name="Park H.-J."/>
            <person name="Ramirez L."/>
            <person name="Alfaro M."/>
            <person name="Sun H."/>
            <person name="Tritt A."/>
            <person name="Yoshinaga Y."/>
            <person name="Zwiers L.-H."/>
            <person name="Turgeon B."/>
            <person name="Goodwin S."/>
            <person name="Spatafora J."/>
            <person name="Crous P."/>
            <person name="Grigoriev I."/>
        </authorList>
    </citation>
    <scope>NUCLEOTIDE SEQUENCE</scope>
    <source>
        <strain evidence="2">CBS 627.86</strain>
    </source>
</reference>
<organism evidence="2 3">
    <name type="scientific">Lophiotrema nucula</name>
    <dbReference type="NCBI Taxonomy" id="690887"/>
    <lineage>
        <taxon>Eukaryota</taxon>
        <taxon>Fungi</taxon>
        <taxon>Dikarya</taxon>
        <taxon>Ascomycota</taxon>
        <taxon>Pezizomycotina</taxon>
        <taxon>Dothideomycetes</taxon>
        <taxon>Pleosporomycetidae</taxon>
        <taxon>Pleosporales</taxon>
        <taxon>Lophiotremataceae</taxon>
        <taxon>Lophiotrema</taxon>
    </lineage>
</organism>
<keyword evidence="3" id="KW-1185">Reference proteome</keyword>
<feature type="region of interest" description="Disordered" evidence="1">
    <location>
        <begin position="359"/>
        <end position="386"/>
    </location>
</feature>
<feature type="compositionally biased region" description="Pro residues" evidence="1">
    <location>
        <begin position="377"/>
        <end position="386"/>
    </location>
</feature>